<gene>
    <name evidence="3" type="ORF">HNR19_003966</name>
</gene>
<feature type="transmembrane region" description="Helical" evidence="1">
    <location>
        <begin position="116"/>
        <end position="139"/>
    </location>
</feature>
<keyword evidence="4" id="KW-1185">Reference proteome</keyword>
<name>A0A853CA07_9ACTN</name>
<comment type="caution">
    <text evidence="3">The sequence shown here is derived from an EMBL/GenBank/DDBJ whole genome shotgun (WGS) entry which is preliminary data.</text>
</comment>
<feature type="domain" description="DUF4396" evidence="2">
    <location>
        <begin position="13"/>
        <end position="144"/>
    </location>
</feature>
<sequence length="161" mass="16451">MSDTARAAPSLDWRAAAAATVHCLVGCSIGEVLGMVLGEAWGLADAATIALSVGLAFVFGLLLAALRIRRHGLSWGSAARIAVASEFLSISTMEVVSNVLLVLVPGALTTGLDDPAFWLSLGIAMAVAFVVTLPVNAWLIARGRGHAAVGAHHGAPEAAHH</sequence>
<evidence type="ECO:0000313" key="3">
    <source>
        <dbReference type="EMBL" id="NYJ03268.1"/>
    </source>
</evidence>
<reference evidence="3 4" key="1">
    <citation type="submission" date="2020-07" db="EMBL/GenBank/DDBJ databases">
        <title>Sequencing the genomes of 1000 actinobacteria strains.</title>
        <authorList>
            <person name="Klenk H.-P."/>
        </authorList>
    </citation>
    <scope>NUCLEOTIDE SEQUENCE [LARGE SCALE GENOMIC DNA]</scope>
    <source>
        <strain evidence="3 4">DSM 103833</strain>
    </source>
</reference>
<keyword evidence="1" id="KW-0812">Transmembrane</keyword>
<dbReference type="Proteomes" id="UP000530424">
    <property type="component" value="Unassembled WGS sequence"/>
</dbReference>
<organism evidence="3 4">
    <name type="scientific">Nocardioides thalensis</name>
    <dbReference type="NCBI Taxonomy" id="1914755"/>
    <lineage>
        <taxon>Bacteria</taxon>
        <taxon>Bacillati</taxon>
        <taxon>Actinomycetota</taxon>
        <taxon>Actinomycetes</taxon>
        <taxon>Propionibacteriales</taxon>
        <taxon>Nocardioidaceae</taxon>
        <taxon>Nocardioides</taxon>
    </lineage>
</organism>
<dbReference type="AlphaFoldDB" id="A0A853CA07"/>
<protein>
    <submittedName>
        <fullName evidence="3">Putative flippase GtrA</fullName>
    </submittedName>
</protein>
<evidence type="ECO:0000256" key="1">
    <source>
        <dbReference type="SAM" id="Phobius"/>
    </source>
</evidence>
<feature type="transmembrane region" description="Helical" evidence="1">
    <location>
        <begin position="78"/>
        <end position="104"/>
    </location>
</feature>
<keyword evidence="1" id="KW-1133">Transmembrane helix</keyword>
<proteinExistence type="predicted"/>
<keyword evidence="1" id="KW-0472">Membrane</keyword>
<dbReference type="InterPro" id="IPR025509">
    <property type="entry name" value="DUF4396"/>
</dbReference>
<dbReference type="EMBL" id="JACCFP010000001">
    <property type="protein sequence ID" value="NYJ03268.1"/>
    <property type="molecule type" value="Genomic_DNA"/>
</dbReference>
<evidence type="ECO:0000259" key="2">
    <source>
        <dbReference type="Pfam" id="PF14342"/>
    </source>
</evidence>
<accession>A0A853CA07</accession>
<dbReference type="RefSeq" id="WP_179669532.1">
    <property type="nucleotide sequence ID" value="NZ_JACCFP010000001.1"/>
</dbReference>
<dbReference type="Pfam" id="PF14342">
    <property type="entry name" value="DUF4396"/>
    <property type="match status" value="1"/>
</dbReference>
<evidence type="ECO:0000313" key="4">
    <source>
        <dbReference type="Proteomes" id="UP000530424"/>
    </source>
</evidence>
<feature type="transmembrane region" description="Helical" evidence="1">
    <location>
        <begin position="46"/>
        <end position="66"/>
    </location>
</feature>